<feature type="compositionally biased region" description="Polar residues" evidence="1">
    <location>
        <begin position="9"/>
        <end position="20"/>
    </location>
</feature>
<dbReference type="InParanoid" id="A0A218ZGT1"/>
<comment type="caution">
    <text evidence="2">The sequence shown here is derived from an EMBL/GenBank/DDBJ whole genome shotgun (WGS) entry which is preliminary data.</text>
</comment>
<feature type="compositionally biased region" description="Low complexity" evidence="1">
    <location>
        <begin position="34"/>
        <end position="47"/>
    </location>
</feature>
<evidence type="ECO:0000256" key="1">
    <source>
        <dbReference type="SAM" id="MobiDB-lite"/>
    </source>
</evidence>
<keyword evidence="3" id="KW-1185">Reference proteome</keyword>
<name>A0A218ZGT1_9HELO</name>
<dbReference type="EMBL" id="MZNU01000034">
    <property type="protein sequence ID" value="OWP06763.1"/>
    <property type="molecule type" value="Genomic_DNA"/>
</dbReference>
<organism evidence="2 3">
    <name type="scientific">Diplocarpon coronariae</name>
    <dbReference type="NCBI Taxonomy" id="2795749"/>
    <lineage>
        <taxon>Eukaryota</taxon>
        <taxon>Fungi</taxon>
        <taxon>Dikarya</taxon>
        <taxon>Ascomycota</taxon>
        <taxon>Pezizomycotina</taxon>
        <taxon>Leotiomycetes</taxon>
        <taxon>Helotiales</taxon>
        <taxon>Drepanopezizaceae</taxon>
        <taxon>Diplocarpon</taxon>
    </lineage>
</organism>
<proteinExistence type="predicted"/>
<protein>
    <submittedName>
        <fullName evidence="2">Uncharacterized protein</fullName>
    </submittedName>
</protein>
<evidence type="ECO:0000313" key="2">
    <source>
        <dbReference type="EMBL" id="OWP06763.1"/>
    </source>
</evidence>
<reference evidence="2 3" key="1">
    <citation type="submission" date="2017-04" db="EMBL/GenBank/DDBJ databases">
        <title>Draft genome sequence of Marssonina coronaria NL1: causal agent of apple blotch.</title>
        <authorList>
            <person name="Cheng Q."/>
        </authorList>
    </citation>
    <scope>NUCLEOTIDE SEQUENCE [LARGE SCALE GENOMIC DNA]</scope>
    <source>
        <strain evidence="2 3">NL1</strain>
    </source>
</reference>
<gene>
    <name evidence="2" type="ORF">B2J93_8820</name>
</gene>
<sequence>MPSIPYSHATGQEPTISSGRLSPYAAGKIKPPRASAAASFSAAASSAGYPMTTHTKDILHSASQRKAPENLGAATGTVPGDPSAHSCRALVEARASAGSESDSVKQM</sequence>
<evidence type="ECO:0000313" key="3">
    <source>
        <dbReference type="Proteomes" id="UP000242519"/>
    </source>
</evidence>
<dbReference type="Proteomes" id="UP000242519">
    <property type="component" value="Unassembled WGS sequence"/>
</dbReference>
<feature type="region of interest" description="Disordered" evidence="1">
    <location>
        <begin position="1"/>
        <end position="87"/>
    </location>
</feature>
<dbReference type="AlphaFoldDB" id="A0A218ZGT1"/>
<accession>A0A218ZGT1</accession>